<evidence type="ECO:0000256" key="1">
    <source>
        <dbReference type="ARBA" id="ARBA00004127"/>
    </source>
</evidence>
<feature type="transmembrane region" description="Helical" evidence="7">
    <location>
        <begin position="309"/>
        <end position="330"/>
    </location>
</feature>
<dbReference type="Proteomes" id="UP001054902">
    <property type="component" value="Unassembled WGS sequence"/>
</dbReference>
<organism evidence="8 9">
    <name type="scientific">Chaetoceros tenuissimus</name>
    <dbReference type="NCBI Taxonomy" id="426638"/>
    <lineage>
        <taxon>Eukaryota</taxon>
        <taxon>Sar</taxon>
        <taxon>Stramenopiles</taxon>
        <taxon>Ochrophyta</taxon>
        <taxon>Bacillariophyta</taxon>
        <taxon>Coscinodiscophyceae</taxon>
        <taxon>Chaetocerotophycidae</taxon>
        <taxon>Chaetocerotales</taxon>
        <taxon>Chaetocerotaceae</taxon>
        <taxon>Chaetoceros</taxon>
    </lineage>
</organism>
<feature type="transmembrane region" description="Helical" evidence="7">
    <location>
        <begin position="217"/>
        <end position="235"/>
    </location>
</feature>
<evidence type="ECO:0008006" key="10">
    <source>
        <dbReference type="Google" id="ProtNLM"/>
    </source>
</evidence>
<keyword evidence="4 7" id="KW-0812">Transmembrane</keyword>
<keyword evidence="9" id="KW-1185">Reference proteome</keyword>
<evidence type="ECO:0000313" key="9">
    <source>
        <dbReference type="Proteomes" id="UP001054902"/>
    </source>
</evidence>
<accession>A0AAD3CW97</accession>
<dbReference type="GO" id="GO:0012505">
    <property type="term" value="C:endomembrane system"/>
    <property type="evidence" value="ECO:0007669"/>
    <property type="project" value="UniProtKB-SubCell"/>
</dbReference>
<comment type="caution">
    <text evidence="8">The sequence shown here is derived from an EMBL/GenBank/DDBJ whole genome shotgun (WGS) entry which is preliminary data.</text>
</comment>
<dbReference type="SUPFAM" id="SSF103473">
    <property type="entry name" value="MFS general substrate transporter"/>
    <property type="match status" value="1"/>
</dbReference>
<feature type="transmembrane region" description="Helical" evidence="7">
    <location>
        <begin position="184"/>
        <end position="205"/>
    </location>
</feature>
<feature type="transmembrane region" description="Helical" evidence="7">
    <location>
        <begin position="404"/>
        <end position="423"/>
    </location>
</feature>
<evidence type="ECO:0000256" key="2">
    <source>
        <dbReference type="ARBA" id="ARBA00006978"/>
    </source>
</evidence>
<feature type="transmembrane region" description="Helical" evidence="7">
    <location>
        <begin position="84"/>
        <end position="106"/>
    </location>
</feature>
<dbReference type="InterPro" id="IPR024671">
    <property type="entry name" value="Atg22-like"/>
</dbReference>
<feature type="transmembrane region" description="Helical" evidence="7">
    <location>
        <begin position="365"/>
        <end position="384"/>
    </location>
</feature>
<gene>
    <name evidence="8" type="ORF">CTEN210_08225</name>
</gene>
<dbReference type="AlphaFoldDB" id="A0AAD3CW97"/>
<comment type="similarity">
    <text evidence="2">Belongs to the ATG22 family.</text>
</comment>
<feature type="transmembrane region" description="Helical" evidence="7">
    <location>
        <begin position="112"/>
        <end position="130"/>
    </location>
</feature>
<evidence type="ECO:0000256" key="3">
    <source>
        <dbReference type="ARBA" id="ARBA00022448"/>
    </source>
</evidence>
<evidence type="ECO:0000256" key="4">
    <source>
        <dbReference type="ARBA" id="ARBA00022692"/>
    </source>
</evidence>
<keyword evidence="5 7" id="KW-1133">Transmembrane helix</keyword>
<proteinExistence type="inferred from homology"/>
<evidence type="ECO:0000313" key="8">
    <source>
        <dbReference type="EMBL" id="GFH51749.1"/>
    </source>
</evidence>
<feature type="transmembrane region" description="Helical" evidence="7">
    <location>
        <begin position="273"/>
        <end position="297"/>
    </location>
</feature>
<reference evidence="8 9" key="1">
    <citation type="journal article" date="2021" name="Sci. Rep.">
        <title>The genome of the diatom Chaetoceros tenuissimus carries an ancient integrated fragment of an extant virus.</title>
        <authorList>
            <person name="Hongo Y."/>
            <person name="Kimura K."/>
            <person name="Takaki Y."/>
            <person name="Yoshida Y."/>
            <person name="Baba S."/>
            <person name="Kobayashi G."/>
            <person name="Nagasaki K."/>
            <person name="Hano T."/>
            <person name="Tomaru Y."/>
        </authorList>
    </citation>
    <scope>NUCLEOTIDE SEQUENCE [LARGE SCALE GENOMIC DNA]</scope>
    <source>
        <strain evidence="8 9">NIES-3715</strain>
    </source>
</reference>
<dbReference type="EMBL" id="BLLK01000045">
    <property type="protein sequence ID" value="GFH51749.1"/>
    <property type="molecule type" value="Genomic_DNA"/>
</dbReference>
<dbReference type="PANTHER" id="PTHR23519">
    <property type="entry name" value="AUTOPHAGY-RELATED PROTEIN 22"/>
    <property type="match status" value="1"/>
</dbReference>
<feature type="transmembrane region" description="Helical" evidence="7">
    <location>
        <begin position="435"/>
        <end position="454"/>
    </location>
</feature>
<evidence type="ECO:0000256" key="7">
    <source>
        <dbReference type="SAM" id="Phobius"/>
    </source>
</evidence>
<feature type="transmembrane region" description="Helical" evidence="7">
    <location>
        <begin position="142"/>
        <end position="164"/>
    </location>
</feature>
<feature type="transmembrane region" description="Helical" evidence="7">
    <location>
        <begin position="336"/>
        <end position="358"/>
    </location>
</feature>
<name>A0AAD3CW97_9STRA</name>
<keyword evidence="3" id="KW-0813">Transport</keyword>
<protein>
    <recommendedName>
        <fullName evidence="10">Major facilitator superfamily (MFS) profile domain-containing protein</fullName>
    </recommendedName>
</protein>
<comment type="subcellular location">
    <subcellularLocation>
        <location evidence="1">Endomembrane system</location>
        <topology evidence="1">Multi-pass membrane protein</topology>
    </subcellularLocation>
</comment>
<dbReference type="InterPro" id="IPR050495">
    <property type="entry name" value="ATG22/LtaA_families"/>
</dbReference>
<keyword evidence="6 7" id="KW-0472">Membrane</keyword>
<evidence type="ECO:0000256" key="5">
    <source>
        <dbReference type="ARBA" id="ARBA00022989"/>
    </source>
</evidence>
<dbReference type="PANTHER" id="PTHR23519:SF1">
    <property type="entry name" value="AUTOPHAGY-RELATED PROTEIN 22"/>
    <property type="match status" value="1"/>
</dbReference>
<sequence length="488" mass="54786">MKEEEAPPTPVSSNAQKNCCLSNKFRLANNDATGFLYQRCATGPVIMSNIFLSTALITLAEMELGCDDDGEECGKIYGFKPSSLISNIAVITGILSAFFMPIIGAITDYTNHRHTLGMVASILLVTIQAIQIGTVESTWFPMAILQAINGFIYQIITLVSYAYFPEIQATVAEKTYQWYSSLYMITMFAHEVVFLIIIAAITIVLKTSDVLTAQISQALDTVVTGVYFYFTWYFFTKKEKKSELPEGENLLTTGFSQVFKTAKGLQKHYPRSIGIYFFAVIFTEAGINSFTTISVTYMNEVLDFKAMQLSIMFLIVLVSSLPGCWFANWIGTKIGVLTALKLQLASFIALNFVAFLILTDPSKGTIAYVFGVFWGFWIGWYYPLENFVYSMIVPQGQESELAGFFLYCTQILTFLPPLIFTIMNEAGINLKWGGIHLNIYLFIGMVLIQFMLPWDECLEAAKENKMKITKNQKTLDIDDEADVHHDNV</sequence>
<dbReference type="Pfam" id="PF11700">
    <property type="entry name" value="ATG22"/>
    <property type="match status" value="1"/>
</dbReference>
<dbReference type="InterPro" id="IPR036259">
    <property type="entry name" value="MFS_trans_sf"/>
</dbReference>
<evidence type="ECO:0000256" key="6">
    <source>
        <dbReference type="ARBA" id="ARBA00023136"/>
    </source>
</evidence>
<dbReference type="Gene3D" id="1.20.1250.20">
    <property type="entry name" value="MFS general substrate transporter like domains"/>
    <property type="match status" value="1"/>
</dbReference>